<reference evidence="12" key="1">
    <citation type="submission" date="2018-05" db="EMBL/GenBank/DDBJ databases">
        <authorList>
            <person name="Lanie J.A."/>
            <person name="Ng W.-L."/>
            <person name="Kazmierczak K.M."/>
            <person name="Andrzejewski T.M."/>
            <person name="Davidsen T.M."/>
            <person name="Wayne K.J."/>
            <person name="Tettelin H."/>
            <person name="Glass J.I."/>
            <person name="Rusch D."/>
            <person name="Podicherti R."/>
            <person name="Tsui H.-C.T."/>
            <person name="Winkler M.E."/>
        </authorList>
    </citation>
    <scope>NUCLEOTIDE SEQUENCE</scope>
</reference>
<dbReference type="EMBL" id="UINC01224541">
    <property type="protein sequence ID" value="SVE54207.1"/>
    <property type="molecule type" value="Genomic_DNA"/>
</dbReference>
<name>A0A383EBI1_9ZZZZ</name>
<organism evidence="12">
    <name type="scientific">marine metagenome</name>
    <dbReference type="NCBI Taxonomy" id="408172"/>
    <lineage>
        <taxon>unclassified sequences</taxon>
        <taxon>metagenomes</taxon>
        <taxon>ecological metagenomes</taxon>
    </lineage>
</organism>
<comment type="catalytic activity">
    <reaction evidence="10">
        <text>adenosine(34) in tRNA + H2O + H(+) = inosine(34) in tRNA + NH4(+)</text>
        <dbReference type="Rhea" id="RHEA:43168"/>
        <dbReference type="Rhea" id="RHEA-COMP:10373"/>
        <dbReference type="Rhea" id="RHEA-COMP:10374"/>
        <dbReference type="ChEBI" id="CHEBI:15377"/>
        <dbReference type="ChEBI" id="CHEBI:15378"/>
        <dbReference type="ChEBI" id="CHEBI:28938"/>
        <dbReference type="ChEBI" id="CHEBI:74411"/>
        <dbReference type="ChEBI" id="CHEBI:82852"/>
        <dbReference type="EC" id="3.5.4.33"/>
    </reaction>
</comment>
<dbReference type="InterPro" id="IPR058535">
    <property type="entry name" value="MafB19-deam"/>
</dbReference>
<evidence type="ECO:0000313" key="12">
    <source>
        <dbReference type="EMBL" id="SVE54207.1"/>
    </source>
</evidence>
<dbReference type="AlphaFoldDB" id="A0A383EBI1"/>
<dbReference type="PANTHER" id="PTHR11079">
    <property type="entry name" value="CYTOSINE DEAMINASE FAMILY MEMBER"/>
    <property type="match status" value="1"/>
</dbReference>
<evidence type="ECO:0000256" key="10">
    <source>
        <dbReference type="ARBA" id="ARBA00048045"/>
    </source>
</evidence>
<dbReference type="InterPro" id="IPR016193">
    <property type="entry name" value="Cytidine_deaminase-like"/>
</dbReference>
<dbReference type="GO" id="GO:0002100">
    <property type="term" value="P:tRNA wobble adenosine to inosine editing"/>
    <property type="evidence" value="ECO:0007669"/>
    <property type="project" value="InterPro"/>
</dbReference>
<feature type="domain" description="CMP/dCMP-type deaminase" evidence="11">
    <location>
        <begin position="1"/>
        <end position="106"/>
    </location>
</feature>
<evidence type="ECO:0000256" key="7">
    <source>
        <dbReference type="ARBA" id="ARBA00022723"/>
    </source>
</evidence>
<evidence type="ECO:0000256" key="4">
    <source>
        <dbReference type="ARBA" id="ARBA00012740"/>
    </source>
</evidence>
<comment type="cofactor">
    <cofactor evidence="1">
        <name>Zn(2+)</name>
        <dbReference type="ChEBI" id="CHEBI:29105"/>
    </cofactor>
</comment>
<dbReference type="InterPro" id="IPR028883">
    <property type="entry name" value="tRNA_aden_deaminase"/>
</dbReference>
<comment type="subunit">
    <text evidence="3">Homodimer.</text>
</comment>
<evidence type="ECO:0000256" key="2">
    <source>
        <dbReference type="ARBA" id="ARBA00010669"/>
    </source>
</evidence>
<evidence type="ECO:0000256" key="3">
    <source>
        <dbReference type="ARBA" id="ARBA00011738"/>
    </source>
</evidence>
<dbReference type="NCBIfam" id="NF008113">
    <property type="entry name" value="PRK10860.1"/>
    <property type="match status" value="1"/>
</dbReference>
<keyword evidence="8" id="KW-0378">Hydrolase</keyword>
<dbReference type="GO" id="GO:0052717">
    <property type="term" value="F:tRNA-specific adenosine-34 deaminase activity"/>
    <property type="evidence" value="ECO:0007669"/>
    <property type="project" value="UniProtKB-EC"/>
</dbReference>
<dbReference type="CDD" id="cd01285">
    <property type="entry name" value="nucleoside_deaminase"/>
    <property type="match status" value="1"/>
</dbReference>
<dbReference type="PROSITE" id="PS51747">
    <property type="entry name" value="CYT_DCMP_DEAMINASES_2"/>
    <property type="match status" value="1"/>
</dbReference>
<dbReference type="HAMAP" id="MF_00972">
    <property type="entry name" value="tRNA_aden_deaminase"/>
    <property type="match status" value="1"/>
</dbReference>
<sequence length="142" mass="15279">MDEALDQARIALAKNEVPVGAVLRIGNEVVGRGHNGPIESCDPTAHAEIRALREACQKQQNYRLPGSILYVTLEPCLMCAGALLHARVAEVVFGARDPVGGTGGSIMNVLESGWLNHRAKVTGGIGAEESSEMLQKFFERLR</sequence>
<evidence type="ECO:0000256" key="8">
    <source>
        <dbReference type="ARBA" id="ARBA00022801"/>
    </source>
</evidence>
<evidence type="ECO:0000256" key="9">
    <source>
        <dbReference type="ARBA" id="ARBA00022833"/>
    </source>
</evidence>
<keyword evidence="6" id="KW-0819">tRNA processing</keyword>
<dbReference type="InterPro" id="IPR002125">
    <property type="entry name" value="CMP_dCMP_dom"/>
</dbReference>
<evidence type="ECO:0000259" key="11">
    <source>
        <dbReference type="PROSITE" id="PS51747"/>
    </source>
</evidence>
<dbReference type="Pfam" id="PF14437">
    <property type="entry name" value="MafB19-deam"/>
    <property type="match status" value="1"/>
</dbReference>
<dbReference type="PANTHER" id="PTHR11079:SF202">
    <property type="entry name" value="TRNA-SPECIFIC ADENOSINE DEAMINASE"/>
    <property type="match status" value="1"/>
</dbReference>
<evidence type="ECO:0000256" key="1">
    <source>
        <dbReference type="ARBA" id="ARBA00001947"/>
    </source>
</evidence>
<dbReference type="EC" id="3.5.4.33" evidence="4"/>
<gene>
    <name evidence="12" type="ORF">METZ01_LOCUS507061</name>
</gene>
<dbReference type="SUPFAM" id="SSF53927">
    <property type="entry name" value="Cytidine deaminase-like"/>
    <property type="match status" value="1"/>
</dbReference>
<evidence type="ECO:0000256" key="6">
    <source>
        <dbReference type="ARBA" id="ARBA00022694"/>
    </source>
</evidence>
<evidence type="ECO:0000256" key="5">
    <source>
        <dbReference type="ARBA" id="ARBA00019216"/>
    </source>
</evidence>
<dbReference type="Gene3D" id="3.40.140.10">
    <property type="entry name" value="Cytidine Deaminase, domain 2"/>
    <property type="match status" value="1"/>
</dbReference>
<protein>
    <recommendedName>
        <fullName evidence="5">tRNA-specific adenosine deaminase 2</fullName>
        <ecNumber evidence="4">3.5.4.33</ecNumber>
    </recommendedName>
</protein>
<dbReference type="InterPro" id="IPR016192">
    <property type="entry name" value="APOBEC/CMP_deaminase_Zn-bd"/>
</dbReference>
<accession>A0A383EBI1</accession>
<dbReference type="PROSITE" id="PS00903">
    <property type="entry name" value="CYT_DCMP_DEAMINASES_1"/>
    <property type="match status" value="1"/>
</dbReference>
<dbReference type="GO" id="GO:0008270">
    <property type="term" value="F:zinc ion binding"/>
    <property type="evidence" value="ECO:0007669"/>
    <property type="project" value="InterPro"/>
</dbReference>
<keyword evidence="9" id="KW-0862">Zinc</keyword>
<keyword evidence="7" id="KW-0479">Metal-binding</keyword>
<comment type="similarity">
    <text evidence="2">Belongs to the cytidine and deoxycytidylate deaminase family. ADAT2 subfamily.</text>
</comment>
<proteinExistence type="inferred from homology"/>